<evidence type="ECO:0000313" key="2">
    <source>
        <dbReference type="Proteomes" id="UP000016638"/>
    </source>
</evidence>
<proteinExistence type="predicted"/>
<dbReference type="Pfam" id="PF04978">
    <property type="entry name" value="MST"/>
    <property type="match status" value="1"/>
</dbReference>
<accession>U2V4Y7</accession>
<dbReference type="SUPFAM" id="SSF109854">
    <property type="entry name" value="DinB/YfiT-like putative metalloenzymes"/>
    <property type="match status" value="1"/>
</dbReference>
<comment type="caution">
    <text evidence="1">The sequence shown here is derived from an EMBL/GenBank/DDBJ whole genome shotgun (WGS) entry which is preliminary data.</text>
</comment>
<evidence type="ECO:0000313" key="1">
    <source>
        <dbReference type="EMBL" id="ERL07716.1"/>
    </source>
</evidence>
<dbReference type="SMR" id="U2V4Y7"/>
<name>U2V4Y7_9ACTN</name>
<protein>
    <submittedName>
        <fullName evidence="1">PF04978 family protein</fullName>
    </submittedName>
</protein>
<dbReference type="InterPro" id="IPR007061">
    <property type="entry name" value="MST-like"/>
</dbReference>
<sequence>MQRPSTQFAIDILVRGVGRFRRTLEKSNTMPTPYIKSVTWLMWHTARMIDYQTASLAGREQFWFSQGWKERFALDLPDDTQDWRHTPEEAAKVHVKDKELLVGYLTAAADTAKGYLATLDPGTLDDVVDRSWTPAVTRAVRLVSTVDDTVMHSGQAVYTARLMTGRSI</sequence>
<dbReference type="InterPro" id="IPR034660">
    <property type="entry name" value="DinB/YfiT-like"/>
</dbReference>
<dbReference type="STRING" id="1125712.HMPREF1316_2343"/>
<dbReference type="RefSeq" id="WP_021726461.1">
    <property type="nucleotide sequence ID" value="NZ_AWEZ01000054.1"/>
</dbReference>
<dbReference type="Proteomes" id="UP000016638">
    <property type="component" value="Unassembled WGS sequence"/>
</dbReference>
<dbReference type="OrthoDB" id="2363925at2"/>
<reference evidence="1 2" key="1">
    <citation type="submission" date="2013-08" db="EMBL/GenBank/DDBJ databases">
        <authorList>
            <person name="Durkin A.S."/>
            <person name="Haft D.R."/>
            <person name="McCorrison J."/>
            <person name="Torralba M."/>
            <person name="Gillis M."/>
            <person name="Haft D.H."/>
            <person name="Methe B."/>
            <person name="Sutton G."/>
            <person name="Nelson K.E."/>
        </authorList>
    </citation>
    <scope>NUCLEOTIDE SEQUENCE [LARGE SCALE GENOMIC DNA]</scope>
    <source>
        <strain evidence="1 2">F0195</strain>
    </source>
</reference>
<keyword evidence="2" id="KW-1185">Reference proteome</keyword>
<gene>
    <name evidence="1" type="ORF">HMPREF1316_2343</name>
</gene>
<organism evidence="1 2">
    <name type="scientific">Olsenella profusa F0195</name>
    <dbReference type="NCBI Taxonomy" id="1125712"/>
    <lineage>
        <taxon>Bacteria</taxon>
        <taxon>Bacillati</taxon>
        <taxon>Actinomycetota</taxon>
        <taxon>Coriobacteriia</taxon>
        <taxon>Coriobacteriales</taxon>
        <taxon>Atopobiaceae</taxon>
        <taxon>Olsenella</taxon>
    </lineage>
</organism>
<dbReference type="PATRIC" id="fig|1125712.3.peg.1579"/>
<dbReference type="AlphaFoldDB" id="U2V4Y7"/>
<dbReference type="eggNOG" id="COG2318">
    <property type="taxonomic scope" value="Bacteria"/>
</dbReference>
<dbReference type="EMBL" id="AWEZ01000054">
    <property type="protein sequence ID" value="ERL07716.1"/>
    <property type="molecule type" value="Genomic_DNA"/>
</dbReference>
<dbReference type="Gene3D" id="1.20.120.450">
    <property type="entry name" value="dinb family like domain"/>
    <property type="match status" value="1"/>
</dbReference>